<dbReference type="AlphaFoldDB" id="A0A1E1MUV4"/>
<dbReference type="GO" id="GO:0043424">
    <property type="term" value="F:protein histidine kinase binding"/>
    <property type="evidence" value="ECO:0007669"/>
    <property type="project" value="InterPro"/>
</dbReference>
<accession>A0A1E1MUV4</accession>
<dbReference type="GO" id="GO:0009927">
    <property type="term" value="F:histidine phosphotransfer kinase activity"/>
    <property type="evidence" value="ECO:0007669"/>
    <property type="project" value="InterPro"/>
</dbReference>
<protein>
    <submittedName>
        <fullName evidence="2">Related to multistep phosphorelay regulator 1</fullName>
    </submittedName>
</protein>
<keyword evidence="3" id="KW-1185">Reference proteome</keyword>
<dbReference type="GO" id="GO:0005737">
    <property type="term" value="C:cytoplasm"/>
    <property type="evidence" value="ECO:0007669"/>
    <property type="project" value="TreeGrafter"/>
</dbReference>
<organism evidence="2 3">
    <name type="scientific">Rhynchosporium secalis</name>
    <name type="common">Barley scald fungus</name>
    <dbReference type="NCBI Taxonomy" id="38038"/>
    <lineage>
        <taxon>Eukaryota</taxon>
        <taxon>Fungi</taxon>
        <taxon>Dikarya</taxon>
        <taxon>Ascomycota</taxon>
        <taxon>Pezizomycotina</taxon>
        <taxon>Leotiomycetes</taxon>
        <taxon>Helotiales</taxon>
        <taxon>Ploettnerulaceae</taxon>
        <taxon>Rhynchosporium</taxon>
    </lineage>
</organism>
<dbReference type="PANTHER" id="PTHR28242">
    <property type="entry name" value="PHOSPHORELAY INTERMEDIATE PROTEIN YPD1"/>
    <property type="match status" value="1"/>
</dbReference>
<dbReference type="SUPFAM" id="SSF47226">
    <property type="entry name" value="Histidine-containing phosphotransfer domain, HPT domain"/>
    <property type="match status" value="1"/>
</dbReference>
<dbReference type="Gene3D" id="1.20.120.160">
    <property type="entry name" value="HPT domain"/>
    <property type="match status" value="1"/>
</dbReference>
<reference evidence="3" key="1">
    <citation type="submission" date="2016-03" db="EMBL/GenBank/DDBJ databases">
        <authorList>
            <person name="Guldener U."/>
        </authorList>
    </citation>
    <scope>NUCLEOTIDE SEQUENCE [LARGE SCALE GENOMIC DNA]</scope>
</reference>
<dbReference type="InterPro" id="IPR008207">
    <property type="entry name" value="Sig_transdc_His_kin_Hpt_dom"/>
</dbReference>
<dbReference type="Proteomes" id="UP000177625">
    <property type="component" value="Unassembled WGS sequence"/>
</dbReference>
<gene>
    <name evidence="2" type="ORF">RSE6_14235</name>
</gene>
<evidence type="ECO:0000313" key="2">
    <source>
        <dbReference type="EMBL" id="CZT52851.1"/>
    </source>
</evidence>
<name>A0A1E1MUV4_RHYSE</name>
<proteinExistence type="predicted"/>
<dbReference type="GO" id="GO:0005634">
    <property type="term" value="C:nucleus"/>
    <property type="evidence" value="ECO:0007669"/>
    <property type="project" value="TreeGrafter"/>
</dbReference>
<sequence length="131" mass="14802">MAILEQILEMDEEDQERAFSKSVVHDFFRQAEICFADMKVALEQGNLSKLSWLGNFLRDSSVSIGLTKVNDCCVKIQSMGQRRNEDDSADEPDEKKCLTGIKAMLEKAELECATSALILKEFFSDELEANQ</sequence>
<dbReference type="GO" id="GO:0000160">
    <property type="term" value="P:phosphorelay signal transduction system"/>
    <property type="evidence" value="ECO:0007669"/>
    <property type="project" value="InterPro"/>
</dbReference>
<dbReference type="PANTHER" id="PTHR28242:SF52">
    <property type="entry name" value="PHOSPHORELAY INTERMEDIATE PROTEIN YPD1"/>
    <property type="match status" value="1"/>
</dbReference>
<dbReference type="InterPro" id="IPR036641">
    <property type="entry name" value="HPT_dom_sf"/>
</dbReference>
<dbReference type="InterPro" id="IPR045871">
    <property type="entry name" value="AHP1-5/YPD1"/>
</dbReference>
<dbReference type="EMBL" id="FJVC01000643">
    <property type="protein sequence ID" value="CZT52851.1"/>
    <property type="molecule type" value="Genomic_DNA"/>
</dbReference>
<evidence type="ECO:0000313" key="3">
    <source>
        <dbReference type="Proteomes" id="UP000177625"/>
    </source>
</evidence>
<dbReference type="Pfam" id="PF01627">
    <property type="entry name" value="Hpt"/>
    <property type="match status" value="1"/>
</dbReference>
<evidence type="ECO:0000259" key="1">
    <source>
        <dbReference type="Pfam" id="PF01627"/>
    </source>
</evidence>
<feature type="domain" description="HPt" evidence="1">
    <location>
        <begin position="23"/>
        <end position="108"/>
    </location>
</feature>